<sequence>MKKKITYILVALAVVGTFFTMSLQAEEPSSNVEPVTKTDTIFVNIWR</sequence>
<accession>A0ABW5XWD8</accession>
<reference evidence="3" key="1">
    <citation type="journal article" date="2019" name="Int. J. Syst. Evol. Microbiol.">
        <title>The Global Catalogue of Microorganisms (GCM) 10K type strain sequencing project: providing services to taxonomists for standard genome sequencing and annotation.</title>
        <authorList>
            <consortium name="The Broad Institute Genomics Platform"/>
            <consortium name="The Broad Institute Genome Sequencing Center for Infectious Disease"/>
            <person name="Wu L."/>
            <person name="Ma J."/>
        </authorList>
    </citation>
    <scope>NUCLEOTIDE SEQUENCE [LARGE SCALE GENOMIC DNA]</scope>
    <source>
        <strain evidence="3">KCTC 33522</strain>
    </source>
</reference>
<dbReference type="Proteomes" id="UP001597568">
    <property type="component" value="Unassembled WGS sequence"/>
</dbReference>
<evidence type="ECO:0000313" key="2">
    <source>
        <dbReference type="EMBL" id="MFD2867300.1"/>
    </source>
</evidence>
<name>A0ABW5XWD8_9BACL</name>
<feature type="chain" id="PRO_5046126716" evidence="1">
    <location>
        <begin position="26"/>
        <end position="47"/>
    </location>
</feature>
<gene>
    <name evidence="2" type="ORF">ACFSY7_02130</name>
</gene>
<organism evidence="2 3">
    <name type="scientific">Kurthia populi</name>
    <dbReference type="NCBI Taxonomy" id="1562132"/>
    <lineage>
        <taxon>Bacteria</taxon>
        <taxon>Bacillati</taxon>
        <taxon>Bacillota</taxon>
        <taxon>Bacilli</taxon>
        <taxon>Bacillales</taxon>
        <taxon>Caryophanaceae</taxon>
        <taxon>Kurthia</taxon>
    </lineage>
</organism>
<dbReference type="RefSeq" id="WP_380146632.1">
    <property type="nucleotide sequence ID" value="NZ_JBHUOR010000010.1"/>
</dbReference>
<keyword evidence="3" id="KW-1185">Reference proteome</keyword>
<comment type="caution">
    <text evidence="2">The sequence shown here is derived from an EMBL/GenBank/DDBJ whole genome shotgun (WGS) entry which is preliminary data.</text>
</comment>
<proteinExistence type="predicted"/>
<keyword evidence="1" id="KW-0732">Signal</keyword>
<feature type="signal peptide" evidence="1">
    <location>
        <begin position="1"/>
        <end position="25"/>
    </location>
</feature>
<evidence type="ECO:0000256" key="1">
    <source>
        <dbReference type="SAM" id="SignalP"/>
    </source>
</evidence>
<protein>
    <submittedName>
        <fullName evidence="2">Uncharacterized protein</fullName>
    </submittedName>
</protein>
<evidence type="ECO:0000313" key="3">
    <source>
        <dbReference type="Proteomes" id="UP001597568"/>
    </source>
</evidence>
<dbReference type="EMBL" id="JBHUOR010000010">
    <property type="protein sequence ID" value="MFD2867300.1"/>
    <property type="molecule type" value="Genomic_DNA"/>
</dbReference>